<organism evidence="1 2">
    <name type="scientific">Bosea caraganae</name>
    <dbReference type="NCBI Taxonomy" id="2763117"/>
    <lineage>
        <taxon>Bacteria</taxon>
        <taxon>Pseudomonadati</taxon>
        <taxon>Pseudomonadota</taxon>
        <taxon>Alphaproteobacteria</taxon>
        <taxon>Hyphomicrobiales</taxon>
        <taxon>Boseaceae</taxon>
        <taxon>Bosea</taxon>
    </lineage>
</organism>
<sequence length="176" mass="19014">MRICSRNCDLARGRRCDHVNSRGIVCCPEESCMLRLCLAVAVSVAAVSAAFSQSDPIAARRDAMRAVSSATRDGAAIAEGRAPFDAAKVRSIFETYSRSAKAMPQLFPEDSRSGGQTRAAARIWEDRPGFTAALAKFDKDAVQAAADSKEVASFRAAFDRVAANCTSCHEAYRTRR</sequence>
<gene>
    <name evidence="1" type="ORF">DWE98_01150</name>
</gene>
<dbReference type="SUPFAM" id="SSF47175">
    <property type="entry name" value="Cytochromes"/>
    <property type="match status" value="1"/>
</dbReference>
<dbReference type="Gene3D" id="1.20.120.10">
    <property type="entry name" value="Cytochrome c/b562"/>
    <property type="match status" value="1"/>
</dbReference>
<dbReference type="Proteomes" id="UP000255207">
    <property type="component" value="Unassembled WGS sequence"/>
</dbReference>
<name>A0A370LB50_9HYPH</name>
<dbReference type="AlphaFoldDB" id="A0A370LB50"/>
<evidence type="ECO:0000313" key="2">
    <source>
        <dbReference type="Proteomes" id="UP000255207"/>
    </source>
</evidence>
<keyword evidence="2" id="KW-1185">Reference proteome</keyword>
<dbReference type="GO" id="GO:0009055">
    <property type="term" value="F:electron transfer activity"/>
    <property type="evidence" value="ECO:0007669"/>
    <property type="project" value="InterPro"/>
</dbReference>
<dbReference type="InterPro" id="IPR002321">
    <property type="entry name" value="Cyt_c_II"/>
</dbReference>
<dbReference type="EMBL" id="QQTP01000001">
    <property type="protein sequence ID" value="RDJ29213.1"/>
    <property type="molecule type" value="Genomic_DNA"/>
</dbReference>
<dbReference type="OrthoDB" id="9811729at2"/>
<protein>
    <submittedName>
        <fullName evidence="1">Cytochrome c</fullName>
    </submittedName>
</protein>
<dbReference type="GO" id="GO:0020037">
    <property type="term" value="F:heme binding"/>
    <property type="evidence" value="ECO:0007669"/>
    <property type="project" value="InterPro"/>
</dbReference>
<dbReference type="PROSITE" id="PS51009">
    <property type="entry name" value="CYTCII"/>
    <property type="match status" value="1"/>
</dbReference>
<evidence type="ECO:0000313" key="1">
    <source>
        <dbReference type="EMBL" id="RDJ29213.1"/>
    </source>
</evidence>
<dbReference type="Pfam" id="PF01322">
    <property type="entry name" value="Cytochrom_C_2"/>
    <property type="match status" value="1"/>
</dbReference>
<dbReference type="InterPro" id="IPR010980">
    <property type="entry name" value="Cyt_c/b562"/>
</dbReference>
<proteinExistence type="predicted"/>
<dbReference type="GO" id="GO:0005506">
    <property type="term" value="F:iron ion binding"/>
    <property type="evidence" value="ECO:0007669"/>
    <property type="project" value="InterPro"/>
</dbReference>
<dbReference type="GO" id="GO:0022900">
    <property type="term" value="P:electron transport chain"/>
    <property type="evidence" value="ECO:0007669"/>
    <property type="project" value="InterPro"/>
</dbReference>
<reference evidence="2" key="1">
    <citation type="submission" date="2018-07" db="EMBL/GenBank/DDBJ databases">
        <authorList>
            <person name="Safronova V.I."/>
            <person name="Chirak E.R."/>
            <person name="Sazanova A.L."/>
        </authorList>
    </citation>
    <scope>NUCLEOTIDE SEQUENCE [LARGE SCALE GENOMIC DNA]</scope>
    <source>
        <strain evidence="2">RCAM04685</strain>
    </source>
</reference>
<accession>A0A370LB50</accession>
<comment type="caution">
    <text evidence="1">The sequence shown here is derived from an EMBL/GenBank/DDBJ whole genome shotgun (WGS) entry which is preliminary data.</text>
</comment>